<keyword evidence="1" id="KW-0227">DNA damage</keyword>
<dbReference type="GO" id="GO:0016787">
    <property type="term" value="F:hydrolase activity"/>
    <property type="evidence" value="ECO:0007669"/>
    <property type="project" value="UniProtKB-KW"/>
</dbReference>
<comment type="catalytic activity">
    <reaction evidence="1">
        <text>ATP + H2O = ADP + phosphate + H(+)</text>
        <dbReference type="Rhea" id="RHEA:13065"/>
        <dbReference type="ChEBI" id="CHEBI:15377"/>
        <dbReference type="ChEBI" id="CHEBI:15378"/>
        <dbReference type="ChEBI" id="CHEBI:30616"/>
        <dbReference type="ChEBI" id="CHEBI:43474"/>
        <dbReference type="ChEBI" id="CHEBI:456216"/>
        <dbReference type="EC" id="5.6.2.3"/>
    </reaction>
</comment>
<evidence type="ECO:0000313" key="4">
    <source>
        <dbReference type="Proteomes" id="UP000663879"/>
    </source>
</evidence>
<comment type="caution">
    <text evidence="3">The sequence shown here is derived from an EMBL/GenBank/DDBJ whole genome shotgun (WGS) entry which is preliminary data.</text>
</comment>
<gene>
    <name evidence="3" type="ORF">OXX778_LOCUS6712</name>
</gene>
<comment type="cofactor">
    <cofactor evidence="1">
        <name>Mg(2+)</name>
        <dbReference type="ChEBI" id="CHEBI:18420"/>
    </cofactor>
</comment>
<accession>A0A813TB16</accession>
<dbReference type="EMBL" id="CAJNOC010000810">
    <property type="protein sequence ID" value="CAF0805839.1"/>
    <property type="molecule type" value="Genomic_DNA"/>
</dbReference>
<evidence type="ECO:0000256" key="1">
    <source>
        <dbReference type="RuleBase" id="RU363044"/>
    </source>
</evidence>
<reference evidence="3" key="1">
    <citation type="submission" date="2021-02" db="EMBL/GenBank/DDBJ databases">
        <authorList>
            <person name="Nowell W R."/>
        </authorList>
    </citation>
    <scope>NUCLEOTIDE SEQUENCE</scope>
    <source>
        <strain evidence="3">Ploen Becks lab</strain>
    </source>
</reference>
<comment type="similarity">
    <text evidence="1">Belongs to the helicase family.</text>
</comment>
<dbReference type="Pfam" id="PF05970">
    <property type="entry name" value="PIF1"/>
    <property type="match status" value="1"/>
</dbReference>
<dbReference type="InterPro" id="IPR051055">
    <property type="entry name" value="PIF1_helicase"/>
</dbReference>
<dbReference type="EC" id="5.6.2.3" evidence="1"/>
<keyword evidence="4" id="KW-1185">Reference proteome</keyword>
<keyword evidence="1" id="KW-0378">Hydrolase</keyword>
<dbReference type="PANTHER" id="PTHR47642">
    <property type="entry name" value="ATP-DEPENDENT DNA HELICASE"/>
    <property type="match status" value="1"/>
</dbReference>
<keyword evidence="1" id="KW-0547">Nucleotide-binding</keyword>
<dbReference type="Proteomes" id="UP000663879">
    <property type="component" value="Unassembled WGS sequence"/>
</dbReference>
<dbReference type="InterPro" id="IPR010285">
    <property type="entry name" value="DNA_helicase_pif1-like_DEAD"/>
</dbReference>
<dbReference type="GO" id="GO:0005524">
    <property type="term" value="F:ATP binding"/>
    <property type="evidence" value="ECO:0007669"/>
    <property type="project" value="UniProtKB-KW"/>
</dbReference>
<dbReference type="SUPFAM" id="SSF52540">
    <property type="entry name" value="P-loop containing nucleoside triphosphate hydrolases"/>
    <property type="match status" value="2"/>
</dbReference>
<dbReference type="GO" id="GO:0006310">
    <property type="term" value="P:DNA recombination"/>
    <property type="evidence" value="ECO:0007669"/>
    <property type="project" value="UniProtKB-KW"/>
</dbReference>
<dbReference type="InterPro" id="IPR027417">
    <property type="entry name" value="P-loop_NTPase"/>
</dbReference>
<name>A0A813TB16_9BILA</name>
<keyword evidence="1" id="KW-0347">Helicase</keyword>
<keyword evidence="1" id="KW-0234">DNA repair</keyword>
<dbReference type="AlphaFoldDB" id="A0A813TB16"/>
<keyword evidence="1" id="KW-0233">DNA recombination</keyword>
<proteinExistence type="inferred from homology"/>
<dbReference type="OrthoDB" id="416437at2759"/>
<feature type="domain" description="DNA helicase Pif1-like DEAD-box helicase" evidence="2">
    <location>
        <begin position="17"/>
        <end position="235"/>
    </location>
</feature>
<dbReference type="GO" id="GO:0043139">
    <property type="term" value="F:5'-3' DNA helicase activity"/>
    <property type="evidence" value="ECO:0007669"/>
    <property type="project" value="UniProtKB-EC"/>
</dbReference>
<dbReference type="GO" id="GO:0006281">
    <property type="term" value="P:DNA repair"/>
    <property type="evidence" value="ECO:0007669"/>
    <property type="project" value="UniProtKB-KW"/>
</dbReference>
<organism evidence="3 4">
    <name type="scientific">Brachionus calyciflorus</name>
    <dbReference type="NCBI Taxonomy" id="104777"/>
    <lineage>
        <taxon>Eukaryota</taxon>
        <taxon>Metazoa</taxon>
        <taxon>Spiralia</taxon>
        <taxon>Gnathifera</taxon>
        <taxon>Rotifera</taxon>
        <taxon>Eurotatoria</taxon>
        <taxon>Monogononta</taxon>
        <taxon>Pseudotrocha</taxon>
        <taxon>Ploima</taxon>
        <taxon>Brachionidae</taxon>
        <taxon>Brachionus</taxon>
    </lineage>
</organism>
<evidence type="ECO:0000259" key="2">
    <source>
        <dbReference type="Pfam" id="PF05970"/>
    </source>
</evidence>
<dbReference type="Gene3D" id="3.40.50.300">
    <property type="entry name" value="P-loop containing nucleotide triphosphate hydrolases"/>
    <property type="match status" value="1"/>
</dbReference>
<evidence type="ECO:0000313" key="3">
    <source>
        <dbReference type="EMBL" id="CAF0805839.1"/>
    </source>
</evidence>
<dbReference type="GO" id="GO:0000723">
    <property type="term" value="P:telomere maintenance"/>
    <property type="evidence" value="ECO:0007669"/>
    <property type="project" value="InterPro"/>
</dbReference>
<sequence length="504" mass="58319">MNITILTVESLQLIFDLNEKQFLALKIFLQDQISNEQILFYLGGDGGTGKTRVILAINFYFWFNNEYKNLKIAAYTGTAANLIYGNTIHGTFKFQINQNEKNYFNITLNDTIDWETVTHLIIDEISMVSCNLLTEIDRSLRELKRKNIIYGGLHILFSGDFFQLPPVASVPLYVNYDLSMNNEIILNKTQDSFYGRWLWLQLNRVLFLDIQMRQKDDTQYADFLKRVKLGECTNNDIAKIKTKIITNTTQIDKPIPTIVSNNKLKLNIISKTITTIEQNLNIKIKNHQAEDKIKIKNIYEKPPKQIEKIIKQLDDSKTGYLVSNLPIHPSITYYLTNNVSVILGLTNGITVNILKTILDINTKQILCILAKPINLSVEFNFSELPNNVFPIFPLVKYLKINFPTKSINVKRSQFPLIPNYSSTCYKVQGKTLEKMCLDLSTIDCKTIECSYIYVSLSRLTSWDGLYILRDFDESIFFKKPSPDLLKEIIRLKEIEKITLKKFFQ</sequence>
<protein>
    <recommendedName>
        <fullName evidence="1">ATP-dependent DNA helicase</fullName>
        <ecNumber evidence="1">5.6.2.3</ecNumber>
    </recommendedName>
</protein>
<keyword evidence="1" id="KW-0067">ATP-binding</keyword>
<dbReference type="PANTHER" id="PTHR47642:SF6">
    <property type="entry name" value="ATP-DEPENDENT DNA HELICASE"/>
    <property type="match status" value="1"/>
</dbReference>